<dbReference type="OrthoDB" id="9765468at2"/>
<keyword evidence="13 17" id="KW-0479">Metal-binding</keyword>
<dbReference type="PANTHER" id="PTHR46244:SF3">
    <property type="entry name" value="PHOSPHOENOLPYRUVATE-PROTEIN PHOSPHOTRANSFERASE"/>
    <property type="match status" value="1"/>
</dbReference>
<comment type="function">
    <text evidence="3 17">General (non sugar-specific) component of the phosphoenolpyruvate-dependent sugar phosphotransferase system (sugar PTS). This major carbohydrate active-transport system catalyzes the phosphorylation of incoming sugar substrates concomitantly with their translocation across the cell membrane. Enzyme I transfers the phosphoryl group from phosphoenolpyruvate (PEP) to the phosphoryl carrier protein (HPr).</text>
</comment>
<dbReference type="InterPro" id="IPR040442">
    <property type="entry name" value="Pyrv_kinase-like_dom_sf"/>
</dbReference>
<feature type="domain" description="PEP-utilising enzyme C-terminal" evidence="22">
    <location>
        <begin position="245"/>
        <end position="533"/>
    </location>
</feature>
<dbReference type="SUPFAM" id="SSF52009">
    <property type="entry name" value="Phosphohistidine domain"/>
    <property type="match status" value="1"/>
</dbReference>
<keyword evidence="10 17" id="KW-0762">Sugar transport</keyword>
<feature type="binding site" evidence="19">
    <location>
        <begin position="446"/>
        <end position="447"/>
    </location>
    <ligand>
        <name>phosphoenolpyruvate</name>
        <dbReference type="ChEBI" id="CHEBI:58702"/>
    </ligand>
</feature>
<evidence type="ECO:0000256" key="14">
    <source>
        <dbReference type="ARBA" id="ARBA00022777"/>
    </source>
</evidence>
<sequence>MKAVSVNRASSKGIAIGKAFLVKKADLTPSAYKITHDGIGKEIGKFEQVLIQTADQVEKLAADSEIFAGHLMLVRDAVLKDAVIGKIKEQKNAEQALSEAIAEYVSIFESMDDEYMRERSADIKDIGNRIFRNIKGIEDKAFSDIKERVIVIADEISPSDTTAMDFNNILGFITESGGFTSHVSIIARNKGIPAMVGVTGILKEIKNGDMIIMDAVSGTIIIDPDDDEIIKYEAFKEEFLQGQKKLEEISRLPGITMDGKAVELCINVGNVEEIKNAKVKDIEGIGLLRSEFLYMESSHFPTEQEQFEAYKAAAELCGGDVIIRTLDIGGDKKLPYYSFEREDNPFLGWRAIRISLELQEVFKTQLRAILRASHYGKLKIMFPMIISVEELQQAKEVLEHCKQELRNENFLFNENIETGIMVETPAAVVNIEDFAKTADFFSIGTNDLTQYLLAVDRGNQKILGLYNSFHPAVLRSIHKVIQTGHKYNIKVGMCGEFASDPAAIRILLGMGLDEFSMSAKEIPAAKNIIRNSNYKEAIKLAERVLAASTIKEVMAIVQDSPNS</sequence>
<evidence type="ECO:0000256" key="19">
    <source>
        <dbReference type="PIRSR" id="PIRSR000732-2"/>
    </source>
</evidence>
<dbReference type="PRINTS" id="PR01736">
    <property type="entry name" value="PHPHTRNFRASE"/>
</dbReference>
<dbReference type="EC" id="2.7.3.9" evidence="6 17"/>
<dbReference type="Pfam" id="PF02896">
    <property type="entry name" value="PEP-utilizers_C"/>
    <property type="match status" value="1"/>
</dbReference>
<gene>
    <name evidence="24" type="ORF">LY28_01632</name>
</gene>
<dbReference type="Gene3D" id="1.10.274.10">
    <property type="entry name" value="PtsI, HPr-binding domain"/>
    <property type="match status" value="1"/>
</dbReference>
<dbReference type="SUPFAM" id="SSF47831">
    <property type="entry name" value="Enzyme I of the PEP:sugar phosphotransferase system HPr-binding (sub)domain"/>
    <property type="match status" value="1"/>
</dbReference>
<feature type="domain" description="PEP-utilising enzyme mobile" evidence="21">
    <location>
        <begin position="145"/>
        <end position="218"/>
    </location>
</feature>
<evidence type="ECO:0000256" key="15">
    <source>
        <dbReference type="ARBA" id="ARBA00022842"/>
    </source>
</evidence>
<dbReference type="NCBIfam" id="TIGR01417">
    <property type="entry name" value="PTS_I_fam"/>
    <property type="match status" value="1"/>
</dbReference>
<dbReference type="AlphaFoldDB" id="A0A318XP86"/>
<feature type="binding site" evidence="19">
    <location>
        <position position="324"/>
    </location>
    <ligand>
        <name>phosphoenolpyruvate</name>
        <dbReference type="ChEBI" id="CHEBI:58702"/>
    </ligand>
</feature>
<evidence type="ECO:0000259" key="22">
    <source>
        <dbReference type="Pfam" id="PF02896"/>
    </source>
</evidence>
<dbReference type="InterPro" id="IPR036637">
    <property type="entry name" value="Phosphohistidine_dom_sf"/>
</dbReference>
<evidence type="ECO:0000259" key="23">
    <source>
        <dbReference type="Pfam" id="PF05524"/>
    </source>
</evidence>
<dbReference type="Pfam" id="PF00391">
    <property type="entry name" value="PEP-utilizers"/>
    <property type="match status" value="1"/>
</dbReference>
<feature type="binding site" evidence="19">
    <location>
        <position position="289"/>
    </location>
    <ligand>
        <name>phosphoenolpyruvate</name>
        <dbReference type="ChEBI" id="CHEBI:58702"/>
    </ligand>
</feature>
<dbReference type="InterPro" id="IPR015813">
    <property type="entry name" value="Pyrv/PenolPyrv_kinase-like_dom"/>
</dbReference>
<keyword evidence="15 17" id="KW-0460">Magnesium</keyword>
<keyword evidence="9 17" id="KW-0963">Cytoplasm</keyword>
<dbReference type="Proteomes" id="UP000248132">
    <property type="component" value="Unassembled WGS sequence"/>
</dbReference>
<evidence type="ECO:0000256" key="5">
    <source>
        <dbReference type="ARBA" id="ARBA00007837"/>
    </source>
</evidence>
<comment type="caution">
    <text evidence="24">The sequence shown here is derived from an EMBL/GenBank/DDBJ whole genome shotgun (WGS) entry which is preliminary data.</text>
</comment>
<evidence type="ECO:0000256" key="18">
    <source>
        <dbReference type="PIRSR" id="PIRSR000732-1"/>
    </source>
</evidence>
<evidence type="ECO:0000256" key="3">
    <source>
        <dbReference type="ARBA" id="ARBA00002728"/>
    </source>
</evidence>
<keyword evidence="8 17" id="KW-0813">Transport</keyword>
<keyword evidence="11 17" id="KW-0808">Transferase</keyword>
<evidence type="ECO:0000256" key="8">
    <source>
        <dbReference type="ARBA" id="ARBA00022448"/>
    </source>
</evidence>
<evidence type="ECO:0000256" key="17">
    <source>
        <dbReference type="PIRNR" id="PIRNR000732"/>
    </source>
</evidence>
<dbReference type="Gene3D" id="3.20.20.60">
    <property type="entry name" value="Phosphoenolpyruvate-binding domains"/>
    <property type="match status" value="1"/>
</dbReference>
<evidence type="ECO:0000256" key="16">
    <source>
        <dbReference type="ARBA" id="ARBA00033235"/>
    </source>
</evidence>
<dbReference type="SUPFAM" id="SSF51621">
    <property type="entry name" value="Phosphoenolpyruvate/pyruvate domain"/>
    <property type="match status" value="1"/>
</dbReference>
<evidence type="ECO:0000256" key="2">
    <source>
        <dbReference type="ARBA" id="ARBA00001946"/>
    </source>
</evidence>
<evidence type="ECO:0000313" key="25">
    <source>
        <dbReference type="Proteomes" id="UP000248132"/>
    </source>
</evidence>
<evidence type="ECO:0000256" key="10">
    <source>
        <dbReference type="ARBA" id="ARBA00022597"/>
    </source>
</evidence>
<name>A0A318XP86_9FIRM</name>
<accession>A0A318XP86</accession>
<dbReference type="InterPro" id="IPR050499">
    <property type="entry name" value="PEP-utilizing_PTS_enzyme"/>
</dbReference>
<dbReference type="Pfam" id="PF05524">
    <property type="entry name" value="PEP-utilisers_N"/>
    <property type="match status" value="1"/>
</dbReference>
<dbReference type="InterPro" id="IPR023151">
    <property type="entry name" value="PEP_util_CS"/>
</dbReference>
<keyword evidence="14 17" id="KW-0418">Kinase</keyword>
<dbReference type="GO" id="GO:0016301">
    <property type="term" value="F:kinase activity"/>
    <property type="evidence" value="ECO:0007669"/>
    <property type="project" value="UniProtKB-KW"/>
</dbReference>
<dbReference type="InterPro" id="IPR024692">
    <property type="entry name" value="PTS_EI"/>
</dbReference>
<dbReference type="GO" id="GO:0009401">
    <property type="term" value="P:phosphoenolpyruvate-dependent sugar phosphotransferase system"/>
    <property type="evidence" value="ECO:0007669"/>
    <property type="project" value="UniProtKB-KW"/>
</dbReference>
<evidence type="ECO:0000256" key="4">
    <source>
        <dbReference type="ARBA" id="ARBA00004496"/>
    </source>
</evidence>
<feature type="binding site" evidence="20">
    <location>
        <position position="423"/>
    </location>
    <ligand>
        <name>Mg(2+)</name>
        <dbReference type="ChEBI" id="CHEBI:18420"/>
    </ligand>
</feature>
<reference evidence="24 25" key="1">
    <citation type="submission" date="2018-06" db="EMBL/GenBank/DDBJ databases">
        <title>Genomic Encyclopedia of Type Strains, Phase I: the one thousand microbial genomes (KMG-I) project.</title>
        <authorList>
            <person name="Kyrpides N."/>
        </authorList>
    </citation>
    <scope>NUCLEOTIDE SEQUENCE [LARGE SCALE GENOMIC DNA]</scope>
    <source>
        <strain evidence="24 25">DSM 19573</strain>
    </source>
</reference>
<evidence type="ECO:0000256" key="9">
    <source>
        <dbReference type="ARBA" id="ARBA00022490"/>
    </source>
</evidence>
<evidence type="ECO:0000256" key="13">
    <source>
        <dbReference type="ARBA" id="ARBA00022723"/>
    </source>
</evidence>
<evidence type="ECO:0000256" key="7">
    <source>
        <dbReference type="ARBA" id="ARBA00016544"/>
    </source>
</evidence>
<evidence type="ECO:0000256" key="12">
    <source>
        <dbReference type="ARBA" id="ARBA00022683"/>
    </source>
</evidence>
<keyword evidence="12 17" id="KW-0598">Phosphotransferase system</keyword>
<dbReference type="PIRSF" id="PIRSF000732">
    <property type="entry name" value="PTS_enzyme_I"/>
    <property type="match status" value="1"/>
</dbReference>
<feature type="domain" description="Phosphotransferase system enzyme I N-terminal" evidence="23">
    <location>
        <begin position="10"/>
        <end position="119"/>
    </location>
</feature>
<feature type="binding site" evidence="19">
    <location>
        <position position="457"/>
    </location>
    <ligand>
        <name>phosphoenolpyruvate</name>
        <dbReference type="ChEBI" id="CHEBI:58702"/>
    </ligand>
</feature>
<feature type="active site" description="Tele-phosphohistidine intermediate" evidence="18">
    <location>
        <position position="182"/>
    </location>
</feature>
<dbReference type="InterPro" id="IPR000121">
    <property type="entry name" value="PEP_util_C"/>
</dbReference>
<comment type="catalytic activity">
    <reaction evidence="1 17">
        <text>L-histidyl-[protein] + phosphoenolpyruvate = N(pros)-phospho-L-histidyl-[protein] + pyruvate</text>
        <dbReference type="Rhea" id="RHEA:23880"/>
        <dbReference type="Rhea" id="RHEA-COMP:9745"/>
        <dbReference type="Rhea" id="RHEA-COMP:9746"/>
        <dbReference type="ChEBI" id="CHEBI:15361"/>
        <dbReference type="ChEBI" id="CHEBI:29979"/>
        <dbReference type="ChEBI" id="CHEBI:58702"/>
        <dbReference type="ChEBI" id="CHEBI:64837"/>
        <dbReference type="EC" id="2.7.3.9"/>
    </reaction>
</comment>
<dbReference type="RefSeq" id="WP_110461676.1">
    <property type="nucleotide sequence ID" value="NZ_QKMR01000008.1"/>
</dbReference>
<organism evidence="24 25">
    <name type="scientific">Ruminiclostridium sufflavum DSM 19573</name>
    <dbReference type="NCBI Taxonomy" id="1121337"/>
    <lineage>
        <taxon>Bacteria</taxon>
        <taxon>Bacillati</taxon>
        <taxon>Bacillota</taxon>
        <taxon>Clostridia</taxon>
        <taxon>Eubacteriales</taxon>
        <taxon>Oscillospiraceae</taxon>
        <taxon>Ruminiclostridium</taxon>
    </lineage>
</organism>
<dbReference type="InterPro" id="IPR008731">
    <property type="entry name" value="PTS_EIN"/>
</dbReference>
<dbReference type="Gene3D" id="3.50.30.10">
    <property type="entry name" value="Phosphohistidine domain"/>
    <property type="match status" value="1"/>
</dbReference>
<comment type="subcellular location">
    <subcellularLocation>
        <location evidence="4 17">Cytoplasm</location>
    </subcellularLocation>
</comment>
<dbReference type="InterPro" id="IPR008279">
    <property type="entry name" value="PEP-util_enz_mobile_dom"/>
</dbReference>
<evidence type="ECO:0000256" key="6">
    <source>
        <dbReference type="ARBA" id="ARBA00012232"/>
    </source>
</evidence>
<dbReference type="GO" id="GO:0008965">
    <property type="term" value="F:phosphoenolpyruvate-protein phosphotransferase activity"/>
    <property type="evidence" value="ECO:0007669"/>
    <property type="project" value="UniProtKB-EC"/>
</dbReference>
<dbReference type="InterPro" id="IPR036618">
    <property type="entry name" value="PtsI_HPr-bd_sf"/>
</dbReference>
<dbReference type="InterPro" id="IPR006318">
    <property type="entry name" value="PTS_EI-like"/>
</dbReference>
<feature type="binding site" evidence="20">
    <location>
        <position position="447"/>
    </location>
    <ligand>
        <name>Mg(2+)</name>
        <dbReference type="ChEBI" id="CHEBI:18420"/>
    </ligand>
</feature>
<evidence type="ECO:0000256" key="20">
    <source>
        <dbReference type="PIRSR" id="PIRSR000732-3"/>
    </source>
</evidence>
<evidence type="ECO:0000313" key="24">
    <source>
        <dbReference type="EMBL" id="PYG87922.1"/>
    </source>
</evidence>
<protein>
    <recommendedName>
        <fullName evidence="7 17">Phosphoenolpyruvate-protein phosphotransferase</fullName>
        <ecNumber evidence="6 17">2.7.3.9</ecNumber>
    </recommendedName>
    <alternativeName>
        <fullName evidence="16 17">Phosphotransferase system, enzyme I</fullName>
    </alternativeName>
</protein>
<comment type="similarity">
    <text evidence="5 17">Belongs to the PEP-utilizing enzyme family.</text>
</comment>
<dbReference type="PANTHER" id="PTHR46244">
    <property type="entry name" value="PHOSPHOENOLPYRUVATE-PROTEIN PHOSPHOTRANSFERASE"/>
    <property type="match status" value="1"/>
</dbReference>
<dbReference type="GO" id="GO:0005737">
    <property type="term" value="C:cytoplasm"/>
    <property type="evidence" value="ECO:0007669"/>
    <property type="project" value="UniProtKB-SubCell"/>
</dbReference>
<evidence type="ECO:0000256" key="11">
    <source>
        <dbReference type="ARBA" id="ARBA00022679"/>
    </source>
</evidence>
<evidence type="ECO:0000259" key="21">
    <source>
        <dbReference type="Pfam" id="PF00391"/>
    </source>
</evidence>
<dbReference type="EMBL" id="QKMR01000008">
    <property type="protein sequence ID" value="PYG87922.1"/>
    <property type="molecule type" value="Genomic_DNA"/>
</dbReference>
<dbReference type="PROSITE" id="PS00742">
    <property type="entry name" value="PEP_ENZYMES_2"/>
    <property type="match status" value="1"/>
</dbReference>
<keyword evidence="25" id="KW-1185">Reference proteome</keyword>
<comment type="cofactor">
    <cofactor evidence="2 17 20">
        <name>Mg(2+)</name>
        <dbReference type="ChEBI" id="CHEBI:18420"/>
    </cofactor>
</comment>
<feature type="active site" description="Proton donor" evidence="18">
    <location>
        <position position="494"/>
    </location>
</feature>
<evidence type="ECO:0000256" key="1">
    <source>
        <dbReference type="ARBA" id="ARBA00000683"/>
    </source>
</evidence>
<dbReference type="GO" id="GO:0046872">
    <property type="term" value="F:metal ion binding"/>
    <property type="evidence" value="ECO:0007669"/>
    <property type="project" value="UniProtKB-KW"/>
</dbReference>
<proteinExistence type="inferred from homology"/>